<dbReference type="InterPro" id="IPR045864">
    <property type="entry name" value="aa-tRNA-synth_II/BPL/LPL"/>
</dbReference>
<comment type="catalytic activity">
    <reaction evidence="5">
        <text>D-beta-lysine + L-lysyl-[protein] + ATP = N(6)-((3R)-3,6-diaminohexanoyl)-L-lysyl-[protein] + AMP + diphosphate + H(+)</text>
        <dbReference type="Rhea" id="RHEA:83435"/>
        <dbReference type="Rhea" id="RHEA-COMP:9752"/>
        <dbReference type="Rhea" id="RHEA-COMP:20131"/>
        <dbReference type="ChEBI" id="CHEBI:15378"/>
        <dbReference type="ChEBI" id="CHEBI:29969"/>
        <dbReference type="ChEBI" id="CHEBI:30616"/>
        <dbReference type="ChEBI" id="CHEBI:33019"/>
        <dbReference type="ChEBI" id="CHEBI:84138"/>
        <dbReference type="ChEBI" id="CHEBI:156053"/>
        <dbReference type="ChEBI" id="CHEBI:456215"/>
    </reaction>
    <physiologicalReaction direction="left-to-right" evidence="5">
        <dbReference type="Rhea" id="RHEA:83436"/>
    </physiologicalReaction>
</comment>
<dbReference type="GO" id="GO:0000049">
    <property type="term" value="F:tRNA binding"/>
    <property type="evidence" value="ECO:0007669"/>
    <property type="project" value="TreeGrafter"/>
</dbReference>
<evidence type="ECO:0000256" key="5">
    <source>
        <dbReference type="ARBA" id="ARBA00052794"/>
    </source>
</evidence>
<dbReference type="GO" id="GO:0005524">
    <property type="term" value="F:ATP binding"/>
    <property type="evidence" value="ECO:0007669"/>
    <property type="project" value="UniProtKB-KW"/>
</dbReference>
<gene>
    <name evidence="7" type="ORF">SAMN05216526_1699</name>
</gene>
<dbReference type="Proteomes" id="UP000223759">
    <property type="component" value="Unassembled WGS sequence"/>
</dbReference>
<protein>
    <submittedName>
        <fullName evidence="7">Lysyl-tRNA synthetase, class 2</fullName>
    </submittedName>
</protein>
<dbReference type="SUPFAM" id="SSF55681">
    <property type="entry name" value="Class II aaRS and biotin synthetases"/>
    <property type="match status" value="1"/>
</dbReference>
<dbReference type="InterPro" id="IPR004525">
    <property type="entry name" value="EpmA"/>
</dbReference>
<dbReference type="GO" id="GO:0005829">
    <property type="term" value="C:cytosol"/>
    <property type="evidence" value="ECO:0007669"/>
    <property type="project" value="TreeGrafter"/>
</dbReference>
<dbReference type="AlphaFoldDB" id="A0A1R3W685"/>
<dbReference type="NCBIfam" id="NF006828">
    <property type="entry name" value="PRK09350.1"/>
    <property type="match status" value="1"/>
</dbReference>
<dbReference type="FunFam" id="3.30.930.10:FF:000017">
    <property type="entry name" value="Elongation factor P--(R)-beta-lysine ligase"/>
    <property type="match status" value="1"/>
</dbReference>
<dbReference type="PANTHER" id="PTHR42918">
    <property type="entry name" value="LYSYL-TRNA SYNTHETASE"/>
    <property type="match status" value="1"/>
</dbReference>
<dbReference type="InterPro" id="IPR018149">
    <property type="entry name" value="Lys-tRNA-synth_II_C"/>
</dbReference>
<dbReference type="InterPro" id="IPR006195">
    <property type="entry name" value="aa-tRNA-synth_II"/>
</dbReference>
<keyword evidence="2" id="KW-0436">Ligase</keyword>
<dbReference type="Gene3D" id="3.30.930.10">
    <property type="entry name" value="Bira Bifunctional Protein, Domain 2"/>
    <property type="match status" value="1"/>
</dbReference>
<keyword evidence="8" id="KW-1185">Reference proteome</keyword>
<proteinExistence type="predicted"/>
<evidence type="ECO:0000313" key="8">
    <source>
        <dbReference type="Proteomes" id="UP000223759"/>
    </source>
</evidence>
<sequence length="316" mass="35222">MVALEARAQLLQAVRLFFLERAVTEVETPLLSQAGSTDPALHSLSVATESGMRWLHTSPEFPMKRLLAEGSGDIYQIAKVFRDAEAGRYHNPEFTLLEWYRLGFDHHALMDELQALITELASIFASLTPPPSQAKHWRRLSYQEVFIQALGIDPHQASIAELADCAAQQGLTISGDLDRDAWLDALLSFVITSSWPEDTLSFIYDYPASQAALAKIDQGPPPTARRFELYWGPVELANGFHELTDPLEQRQRFEHDLEQRAAQGLAQIPMDEGLLEALQAGMPECAGVALGLDRLLMRLTGASHIREVLSFSWDQA</sequence>
<dbReference type="GO" id="GO:0004824">
    <property type="term" value="F:lysine-tRNA ligase activity"/>
    <property type="evidence" value="ECO:0007669"/>
    <property type="project" value="InterPro"/>
</dbReference>
<organism evidence="7 8">
    <name type="scientific">Ectothiorhodosinus mongolicus</name>
    <dbReference type="NCBI Taxonomy" id="233100"/>
    <lineage>
        <taxon>Bacteria</taxon>
        <taxon>Pseudomonadati</taxon>
        <taxon>Pseudomonadota</taxon>
        <taxon>Gammaproteobacteria</taxon>
        <taxon>Chromatiales</taxon>
        <taxon>Ectothiorhodospiraceae</taxon>
        <taxon>Ectothiorhodosinus</taxon>
    </lineage>
</organism>
<reference evidence="7 8" key="1">
    <citation type="submission" date="2017-01" db="EMBL/GenBank/DDBJ databases">
        <authorList>
            <person name="Mah S.A."/>
            <person name="Swanson W.J."/>
            <person name="Moy G.W."/>
            <person name="Vacquier V.D."/>
        </authorList>
    </citation>
    <scope>NUCLEOTIDE SEQUENCE [LARGE SCALE GENOMIC DNA]</scope>
    <source>
        <strain evidence="7 8">M9</strain>
    </source>
</reference>
<keyword evidence="7" id="KW-0030">Aminoacyl-tRNA synthetase</keyword>
<dbReference type="GO" id="GO:0006430">
    <property type="term" value="P:lysyl-tRNA aminoacylation"/>
    <property type="evidence" value="ECO:0007669"/>
    <property type="project" value="InterPro"/>
</dbReference>
<dbReference type="PROSITE" id="PS50862">
    <property type="entry name" value="AA_TRNA_LIGASE_II"/>
    <property type="match status" value="1"/>
</dbReference>
<dbReference type="EMBL" id="FTPK01000003">
    <property type="protein sequence ID" value="SIT72640.1"/>
    <property type="molecule type" value="Genomic_DNA"/>
</dbReference>
<dbReference type="OrthoDB" id="9802326at2"/>
<name>A0A1R3W685_9GAMM</name>
<comment type="subunit">
    <text evidence="1">Homodimer.</text>
</comment>
<evidence type="ECO:0000256" key="3">
    <source>
        <dbReference type="ARBA" id="ARBA00022741"/>
    </source>
</evidence>
<evidence type="ECO:0000259" key="6">
    <source>
        <dbReference type="PROSITE" id="PS50862"/>
    </source>
</evidence>
<evidence type="ECO:0000256" key="2">
    <source>
        <dbReference type="ARBA" id="ARBA00022598"/>
    </source>
</evidence>
<dbReference type="PRINTS" id="PR00982">
    <property type="entry name" value="TRNASYNTHLYS"/>
</dbReference>
<dbReference type="RefSeq" id="WP_076756099.1">
    <property type="nucleotide sequence ID" value="NZ_CP023018.1"/>
</dbReference>
<dbReference type="STRING" id="233100.SAMN05216526_1699"/>
<feature type="domain" description="Aminoacyl-transfer RNA synthetases class-II family profile" evidence="6">
    <location>
        <begin position="1"/>
        <end position="316"/>
    </location>
</feature>
<dbReference type="Pfam" id="PF00152">
    <property type="entry name" value="tRNA-synt_2"/>
    <property type="match status" value="1"/>
</dbReference>
<accession>A0A1R3W685</accession>
<evidence type="ECO:0000256" key="4">
    <source>
        <dbReference type="ARBA" id="ARBA00022840"/>
    </source>
</evidence>
<dbReference type="NCBIfam" id="TIGR00462">
    <property type="entry name" value="genX"/>
    <property type="match status" value="1"/>
</dbReference>
<evidence type="ECO:0000256" key="1">
    <source>
        <dbReference type="ARBA" id="ARBA00011738"/>
    </source>
</evidence>
<evidence type="ECO:0000313" key="7">
    <source>
        <dbReference type="EMBL" id="SIT72640.1"/>
    </source>
</evidence>
<keyword evidence="4" id="KW-0067">ATP-binding</keyword>
<keyword evidence="3" id="KW-0547">Nucleotide-binding</keyword>
<dbReference type="InterPro" id="IPR004364">
    <property type="entry name" value="Aa-tRNA-synt_II"/>
</dbReference>
<dbReference type="PANTHER" id="PTHR42918:SF6">
    <property type="entry name" value="ELONGATION FACTOR P--(R)-BETA-LYSINE LIGASE"/>
    <property type="match status" value="1"/>
</dbReference>